<dbReference type="GO" id="GO:0102193">
    <property type="term" value="F:protein-ribulosamine 3-kinase activity"/>
    <property type="evidence" value="ECO:0007669"/>
    <property type="project" value="UniProtKB-UniRule"/>
</dbReference>
<evidence type="ECO:0000313" key="3">
    <source>
        <dbReference type="EMBL" id="KAK9121286.1"/>
    </source>
</evidence>
<comment type="similarity">
    <text evidence="2">Belongs to the fructosamine kinase family.</text>
</comment>
<keyword evidence="4" id="KW-1185">Reference proteome</keyword>
<keyword evidence="2" id="KW-0808">Transferase</keyword>
<dbReference type="PANTHER" id="PTHR12149:SF8">
    <property type="entry name" value="PROTEIN-RIBULOSAMINE 3-KINASE"/>
    <property type="match status" value="1"/>
</dbReference>
<keyword evidence="2" id="KW-0418">Kinase</keyword>
<gene>
    <name evidence="3" type="ORF">Syun_018903</name>
</gene>
<sequence>MQNETIHNIITIQVEHRPIEIVILSGWRAGTIDYLRLVGGECIYNSHVYVCVVVTFVVYTFRHIRPRDWEGDFLKLNFLHSLVSLRHPYHVKVGSLPTSGSYIIMEFIEFAIFIHQSLCVQSVLGKKLGEMHKAGKSFKGFGFDVNNTIGSTPQINNWKSDWVEFFAEHRLGFQLKLAKEQFGDSTIYEKGERLMKNLGPLFENVAIEPCLLHGDLWSGNVSADKDGEPVILDPACYYGHNEAEFGMSWCAGFGGSFYNSYFEVMPKQPGFEKRKDLYMLYHYLNHYNLFGSSYRPSALSIIDDYLRMVKV</sequence>
<dbReference type="SUPFAM" id="SSF56112">
    <property type="entry name" value="Protein kinase-like (PK-like)"/>
    <property type="match status" value="1"/>
</dbReference>
<dbReference type="EMBL" id="JBBNAF010000008">
    <property type="protein sequence ID" value="KAK9121286.1"/>
    <property type="molecule type" value="Genomic_DNA"/>
</dbReference>
<dbReference type="InterPro" id="IPR011009">
    <property type="entry name" value="Kinase-like_dom_sf"/>
</dbReference>
<dbReference type="GO" id="GO:0009507">
    <property type="term" value="C:chloroplast"/>
    <property type="evidence" value="ECO:0007669"/>
    <property type="project" value="UniProtKB-SubCell"/>
</dbReference>
<keyword evidence="2" id="KW-0150">Chloroplast</keyword>
<reference evidence="3 4" key="1">
    <citation type="submission" date="2024-01" db="EMBL/GenBank/DDBJ databases">
        <title>Genome assemblies of Stephania.</title>
        <authorList>
            <person name="Yang L."/>
        </authorList>
    </citation>
    <scope>NUCLEOTIDE SEQUENCE [LARGE SCALE GENOMIC DNA]</scope>
    <source>
        <strain evidence="3">YNDBR</strain>
        <tissue evidence="3">Leaf</tissue>
    </source>
</reference>
<dbReference type="EC" id="2.7.1.172" evidence="2"/>
<comment type="catalytic activity">
    <reaction evidence="1">
        <text>N(6)-D-ribulosyl-L-lysyl-[protein] + ATP = N(6)-(3-O-phospho-D-ribulosyl)-L-lysyl-[protein] + ADP + H(+)</text>
        <dbReference type="Rhea" id="RHEA:48432"/>
        <dbReference type="Rhea" id="RHEA-COMP:12103"/>
        <dbReference type="Rhea" id="RHEA-COMP:12104"/>
        <dbReference type="ChEBI" id="CHEBI:15378"/>
        <dbReference type="ChEBI" id="CHEBI:30616"/>
        <dbReference type="ChEBI" id="CHEBI:90418"/>
        <dbReference type="ChEBI" id="CHEBI:90420"/>
        <dbReference type="ChEBI" id="CHEBI:456216"/>
        <dbReference type="EC" id="2.7.1.172"/>
    </reaction>
    <physiologicalReaction direction="left-to-right" evidence="1">
        <dbReference type="Rhea" id="RHEA:48433"/>
    </physiologicalReaction>
</comment>
<evidence type="ECO:0000256" key="1">
    <source>
        <dbReference type="ARBA" id="ARBA00048655"/>
    </source>
</evidence>
<keyword evidence="2" id="KW-0934">Plastid</keyword>
<dbReference type="InterPro" id="IPR016477">
    <property type="entry name" value="Fructo-/Ketosamine-3-kinase"/>
</dbReference>
<dbReference type="AlphaFoldDB" id="A0AAP0NYV4"/>
<evidence type="ECO:0000256" key="2">
    <source>
        <dbReference type="PIRNR" id="PIRNR006221"/>
    </source>
</evidence>
<dbReference type="Proteomes" id="UP001420932">
    <property type="component" value="Unassembled WGS sequence"/>
</dbReference>
<dbReference type="PANTHER" id="PTHR12149">
    <property type="entry name" value="FRUCTOSAMINE 3 KINASE-RELATED PROTEIN"/>
    <property type="match status" value="1"/>
</dbReference>
<comment type="caution">
    <text evidence="3">The sequence shown here is derived from an EMBL/GenBank/DDBJ whole genome shotgun (WGS) entry which is preliminary data.</text>
</comment>
<accession>A0AAP0NYV4</accession>
<dbReference type="Gene3D" id="3.90.1200.10">
    <property type="match status" value="1"/>
</dbReference>
<dbReference type="Pfam" id="PF03881">
    <property type="entry name" value="Fructosamin_kin"/>
    <property type="match status" value="1"/>
</dbReference>
<protein>
    <recommendedName>
        <fullName evidence="2">Protein-ribulosamine 3-kinase, chloroplastic</fullName>
        <ecNumber evidence="2">2.7.1.172</ecNumber>
    </recommendedName>
    <alternativeName>
        <fullName evidence="2">Fructosamine 3-kinase-related protein</fullName>
    </alternativeName>
</protein>
<dbReference type="PIRSF" id="PIRSF006221">
    <property type="entry name" value="Ketosamine-3-kinase"/>
    <property type="match status" value="1"/>
</dbReference>
<proteinExistence type="inferred from homology"/>
<dbReference type="FunFam" id="3.90.1200.10:FF:000006">
    <property type="entry name" value="Protein-ribulosamine 3-kinase, chloroplastic"/>
    <property type="match status" value="1"/>
</dbReference>
<evidence type="ECO:0000313" key="4">
    <source>
        <dbReference type="Proteomes" id="UP001420932"/>
    </source>
</evidence>
<comment type="subcellular location">
    <subcellularLocation>
        <location evidence="2">Plastid</location>
        <location evidence="2">Chloroplast</location>
    </subcellularLocation>
</comment>
<dbReference type="GO" id="GO:0016301">
    <property type="term" value="F:kinase activity"/>
    <property type="evidence" value="ECO:0007669"/>
    <property type="project" value="UniProtKB-UniRule"/>
</dbReference>
<organism evidence="3 4">
    <name type="scientific">Stephania yunnanensis</name>
    <dbReference type="NCBI Taxonomy" id="152371"/>
    <lineage>
        <taxon>Eukaryota</taxon>
        <taxon>Viridiplantae</taxon>
        <taxon>Streptophyta</taxon>
        <taxon>Embryophyta</taxon>
        <taxon>Tracheophyta</taxon>
        <taxon>Spermatophyta</taxon>
        <taxon>Magnoliopsida</taxon>
        <taxon>Ranunculales</taxon>
        <taxon>Menispermaceae</taxon>
        <taxon>Menispermoideae</taxon>
        <taxon>Cissampelideae</taxon>
        <taxon>Stephania</taxon>
    </lineage>
</organism>
<name>A0AAP0NYV4_9MAGN</name>